<protein>
    <submittedName>
        <fullName evidence="3">Uncharacterized protein</fullName>
    </submittedName>
</protein>
<evidence type="ECO:0000256" key="2">
    <source>
        <dbReference type="SAM" id="Phobius"/>
    </source>
</evidence>
<dbReference type="RefSeq" id="WP_013424096.1">
    <property type="nucleotide sequence ID" value="NC_014666.1"/>
</dbReference>
<feature type="region of interest" description="Disordered" evidence="1">
    <location>
        <begin position="1"/>
        <end position="132"/>
    </location>
</feature>
<dbReference type="AlphaFoldDB" id="E3JAC7"/>
<dbReference type="HOGENOM" id="CLU_640540_0_0_11"/>
<sequence length="428" mass="43148">MADQDRIAPWFPDIPAAPGPSVRAPRPPAARPGGEPSRPAPPVGPGPGRTSGDDLADRPGSFGYSDPGGLTGPGGRDDPAAGPAHDLPAQLGEWGEPARPEYLPAVPVAPIPLPGPGGGPATGARGDAGPMDPRLAARRYAELLGDADRARGERDALARAGHEDALVQAERYRDAAADVRDRVGDVWRQVAETLAQFGVTELHQVRDHAPTPEALPGIGFDDEPAPDARRRRPALGRDGRRGQASPPRRRGGGAEAADPVALGGAGVAVAERDGAVSLSAELERARQLCLRALASSAELRGVRGASSSLSVGLVTAGGCLLVAVVVAVGRVFFAATGLPCVLGALVVGGALVSVGTEGGGAKAAVRSALLAAGTAGAVVLATLRLAPIEPLGIISSLLALAAAIRFGLGFGAPKPEKPPARGPAGRRR</sequence>
<dbReference type="KEGG" id="fri:FraEuI1c_2953"/>
<gene>
    <name evidence="3" type="ordered locus">FraEuI1c_2953</name>
</gene>
<organism evidence="3 4">
    <name type="scientific">Pseudofrankia inefficax (strain DSM 45817 / CECT 9037 / DDB 130130 / EuI1c)</name>
    <name type="common">Frankia inefficax</name>
    <dbReference type="NCBI Taxonomy" id="298654"/>
    <lineage>
        <taxon>Bacteria</taxon>
        <taxon>Bacillati</taxon>
        <taxon>Actinomycetota</taxon>
        <taxon>Actinomycetes</taxon>
        <taxon>Frankiales</taxon>
        <taxon>Frankiaceae</taxon>
        <taxon>Pseudofrankia</taxon>
    </lineage>
</organism>
<evidence type="ECO:0000313" key="4">
    <source>
        <dbReference type="Proteomes" id="UP000002484"/>
    </source>
</evidence>
<feature type="transmembrane region" description="Helical" evidence="2">
    <location>
        <begin position="334"/>
        <end position="356"/>
    </location>
</feature>
<dbReference type="STRING" id="298654.FraEuI1c_2953"/>
<keyword evidence="2" id="KW-0472">Membrane</keyword>
<name>E3JAC7_PSEI1</name>
<dbReference type="Proteomes" id="UP000002484">
    <property type="component" value="Chromosome"/>
</dbReference>
<proteinExistence type="predicted"/>
<dbReference type="EMBL" id="CP002299">
    <property type="protein sequence ID" value="ADP80978.1"/>
    <property type="molecule type" value="Genomic_DNA"/>
</dbReference>
<reference evidence="3 4" key="1">
    <citation type="submission" date="2010-10" db="EMBL/GenBank/DDBJ databases">
        <title>Complete sequence of Frankia sp. EuI1c.</title>
        <authorList>
            <consortium name="US DOE Joint Genome Institute"/>
            <person name="Lucas S."/>
            <person name="Copeland A."/>
            <person name="Lapidus A."/>
            <person name="Cheng J.-F."/>
            <person name="Bruce D."/>
            <person name="Goodwin L."/>
            <person name="Pitluck S."/>
            <person name="Chertkov O."/>
            <person name="Detter J.C."/>
            <person name="Han C."/>
            <person name="Tapia R."/>
            <person name="Land M."/>
            <person name="Hauser L."/>
            <person name="Jeffries C."/>
            <person name="Kyrpides N."/>
            <person name="Ivanova N."/>
            <person name="Mikhailova N."/>
            <person name="Beauchemin N."/>
            <person name="Sen A."/>
            <person name="Sur S.A."/>
            <person name="Gtari M."/>
            <person name="Wall L."/>
            <person name="Tisa L."/>
            <person name="Woyke T."/>
        </authorList>
    </citation>
    <scope>NUCLEOTIDE SEQUENCE [LARGE SCALE GENOMIC DNA]</scope>
    <source>
        <strain evidence="4">DSM 45817 / CECT 9037 / EuI1c</strain>
    </source>
</reference>
<feature type="transmembrane region" description="Helical" evidence="2">
    <location>
        <begin position="309"/>
        <end position="328"/>
    </location>
</feature>
<accession>E3JAC7</accession>
<keyword evidence="2" id="KW-1133">Transmembrane helix</keyword>
<evidence type="ECO:0000313" key="3">
    <source>
        <dbReference type="EMBL" id="ADP80978.1"/>
    </source>
</evidence>
<evidence type="ECO:0000256" key="1">
    <source>
        <dbReference type="SAM" id="MobiDB-lite"/>
    </source>
</evidence>
<feature type="compositionally biased region" description="Pro residues" evidence="1">
    <location>
        <begin position="107"/>
        <end position="117"/>
    </location>
</feature>
<feature type="region of interest" description="Disordered" evidence="1">
    <location>
        <begin position="205"/>
        <end position="258"/>
    </location>
</feature>
<dbReference type="OrthoDB" id="3215349at2"/>
<feature type="transmembrane region" description="Helical" evidence="2">
    <location>
        <begin position="368"/>
        <end position="386"/>
    </location>
</feature>
<keyword evidence="4" id="KW-1185">Reference proteome</keyword>
<keyword evidence="2" id="KW-0812">Transmembrane</keyword>
<dbReference type="InParanoid" id="E3JAC7"/>
<feature type="transmembrane region" description="Helical" evidence="2">
    <location>
        <begin position="392"/>
        <end position="412"/>
    </location>
</feature>